<dbReference type="AlphaFoldDB" id="A0AA88QY22"/>
<accession>A0AA88QY22</accession>
<comment type="caution">
    <text evidence="1">The sequence shown here is derived from an EMBL/GenBank/DDBJ whole genome shotgun (WGS) entry which is preliminary data.</text>
</comment>
<name>A0AA88QY22_9ASTE</name>
<evidence type="ECO:0000313" key="1">
    <source>
        <dbReference type="EMBL" id="KAK2974154.1"/>
    </source>
</evidence>
<reference evidence="1" key="1">
    <citation type="submission" date="2022-12" db="EMBL/GenBank/DDBJ databases">
        <title>Draft genome assemblies for two species of Escallonia (Escalloniales).</title>
        <authorList>
            <person name="Chanderbali A."/>
            <person name="Dervinis C."/>
            <person name="Anghel I."/>
            <person name="Soltis D."/>
            <person name="Soltis P."/>
            <person name="Zapata F."/>
        </authorList>
    </citation>
    <scope>NUCLEOTIDE SEQUENCE</scope>
    <source>
        <strain evidence="1">UCBG92.1500</strain>
        <tissue evidence="1">Leaf</tissue>
    </source>
</reference>
<dbReference type="InterPro" id="IPR011692">
    <property type="entry name" value="Stress_up-reg_Nod19"/>
</dbReference>
<dbReference type="Proteomes" id="UP001187471">
    <property type="component" value="Unassembled WGS sequence"/>
</dbReference>
<sequence length="62" mass="6389">MTNRSNAAVLRESVEYVIGSCNSAVATDGCFDTKRPSLSMPTGGDVIYGVTHQHTGGTGSAL</sequence>
<protein>
    <submittedName>
        <fullName evidence="1">Uncharacterized protein</fullName>
    </submittedName>
</protein>
<proteinExistence type="predicted"/>
<dbReference type="Pfam" id="PF07712">
    <property type="entry name" value="SURNod19"/>
    <property type="match status" value="1"/>
</dbReference>
<keyword evidence="2" id="KW-1185">Reference proteome</keyword>
<dbReference type="PANTHER" id="PTHR33390">
    <property type="entry name" value="STRESS UP-REGULATED NOD 19 PROTEIN"/>
    <property type="match status" value="1"/>
</dbReference>
<evidence type="ECO:0000313" key="2">
    <source>
        <dbReference type="Proteomes" id="UP001187471"/>
    </source>
</evidence>
<gene>
    <name evidence="1" type="ORF">RJ640_021445</name>
</gene>
<dbReference type="EMBL" id="JAVXUO010002328">
    <property type="protein sequence ID" value="KAK2974154.1"/>
    <property type="molecule type" value="Genomic_DNA"/>
</dbReference>
<dbReference type="PANTHER" id="PTHR33390:SF1">
    <property type="entry name" value="STRESS UP-REGULATED NOD 19 PROTEIN"/>
    <property type="match status" value="1"/>
</dbReference>
<organism evidence="1 2">
    <name type="scientific">Escallonia rubra</name>
    <dbReference type="NCBI Taxonomy" id="112253"/>
    <lineage>
        <taxon>Eukaryota</taxon>
        <taxon>Viridiplantae</taxon>
        <taxon>Streptophyta</taxon>
        <taxon>Embryophyta</taxon>
        <taxon>Tracheophyta</taxon>
        <taxon>Spermatophyta</taxon>
        <taxon>Magnoliopsida</taxon>
        <taxon>eudicotyledons</taxon>
        <taxon>Gunneridae</taxon>
        <taxon>Pentapetalae</taxon>
        <taxon>asterids</taxon>
        <taxon>campanulids</taxon>
        <taxon>Escalloniales</taxon>
        <taxon>Escalloniaceae</taxon>
        <taxon>Escallonia</taxon>
    </lineage>
</organism>